<dbReference type="OrthoDB" id="10264753at2759"/>
<evidence type="ECO:0000256" key="3">
    <source>
        <dbReference type="SAM" id="Phobius"/>
    </source>
</evidence>
<dbReference type="InterPro" id="IPR001680">
    <property type="entry name" value="WD40_rpt"/>
</dbReference>
<organism evidence="4 5">
    <name type="scientific">Dibothriocephalus latus</name>
    <name type="common">Fish tapeworm</name>
    <name type="synonym">Diphyllobothrium latum</name>
    <dbReference type="NCBI Taxonomy" id="60516"/>
    <lineage>
        <taxon>Eukaryota</taxon>
        <taxon>Metazoa</taxon>
        <taxon>Spiralia</taxon>
        <taxon>Lophotrochozoa</taxon>
        <taxon>Platyhelminthes</taxon>
        <taxon>Cestoda</taxon>
        <taxon>Eucestoda</taxon>
        <taxon>Diphyllobothriidea</taxon>
        <taxon>Diphyllobothriidae</taxon>
        <taxon>Dibothriocephalus</taxon>
    </lineage>
</organism>
<evidence type="ECO:0000256" key="1">
    <source>
        <dbReference type="PROSITE-ProRule" id="PRU00221"/>
    </source>
</evidence>
<dbReference type="PANTHER" id="PTHR19846:SF6">
    <property type="entry name" value="F-BOX DOMAIN-CONTAINING PROTEIN"/>
    <property type="match status" value="1"/>
</dbReference>
<dbReference type="AlphaFoldDB" id="A0A3P7MIC5"/>
<keyword evidence="3" id="KW-1133">Transmembrane helix</keyword>
<feature type="compositionally biased region" description="Basic and acidic residues" evidence="2">
    <location>
        <begin position="14"/>
        <end position="28"/>
    </location>
</feature>
<evidence type="ECO:0000313" key="5">
    <source>
        <dbReference type="Proteomes" id="UP000281553"/>
    </source>
</evidence>
<keyword evidence="3" id="KW-0472">Membrane</keyword>
<dbReference type="EMBL" id="UYRU01073390">
    <property type="protein sequence ID" value="VDN23383.1"/>
    <property type="molecule type" value="Genomic_DNA"/>
</dbReference>
<feature type="region of interest" description="Disordered" evidence="2">
    <location>
        <begin position="1"/>
        <end position="59"/>
    </location>
</feature>
<dbReference type="Pfam" id="PF00400">
    <property type="entry name" value="WD40"/>
    <property type="match status" value="2"/>
</dbReference>
<feature type="transmembrane region" description="Helical" evidence="3">
    <location>
        <begin position="156"/>
        <end position="178"/>
    </location>
</feature>
<dbReference type="PROSITE" id="PS50082">
    <property type="entry name" value="WD_REPEATS_2"/>
    <property type="match status" value="2"/>
</dbReference>
<protein>
    <submittedName>
        <fullName evidence="4">Uncharacterized protein</fullName>
    </submittedName>
</protein>
<keyword evidence="3" id="KW-0812">Transmembrane</keyword>
<name>A0A3P7MIC5_DIBLA</name>
<dbReference type="InterPro" id="IPR015943">
    <property type="entry name" value="WD40/YVTN_repeat-like_dom_sf"/>
</dbReference>
<dbReference type="InterPro" id="IPR036322">
    <property type="entry name" value="WD40_repeat_dom_sf"/>
</dbReference>
<accession>A0A3P7MIC5</accession>
<evidence type="ECO:0000256" key="2">
    <source>
        <dbReference type="SAM" id="MobiDB-lite"/>
    </source>
</evidence>
<sequence length="213" mass="23492">MKNKKSSGEQGGEAGRDEKTTTGDEKSKSPPPPTPVENTKNSGEHSEEEGRGDDDDGDISIPTAQYYEVSYMHRNVITHLAYSKTHYLITCSSDGHLKFWRLATTFGLEFVKHYRAHLGAIHSLAISSDGELACTVSEDKTAKIFDVVNFGNVCPFLTALHLFFANTILTLLVCFMCSHTDMISMMKLNIIPWVCCFVYTSSDASAAVAMYVS</sequence>
<dbReference type="Proteomes" id="UP000281553">
    <property type="component" value="Unassembled WGS sequence"/>
</dbReference>
<dbReference type="SUPFAM" id="SSF50978">
    <property type="entry name" value="WD40 repeat-like"/>
    <property type="match status" value="1"/>
</dbReference>
<keyword evidence="1" id="KW-0853">WD repeat</keyword>
<feature type="repeat" description="WD" evidence="1">
    <location>
        <begin position="114"/>
        <end position="147"/>
    </location>
</feature>
<dbReference type="GO" id="GO:0046540">
    <property type="term" value="C:U4/U6 x U5 tri-snRNP complex"/>
    <property type="evidence" value="ECO:0007669"/>
    <property type="project" value="TreeGrafter"/>
</dbReference>
<feature type="repeat" description="WD" evidence="1">
    <location>
        <begin position="70"/>
        <end position="104"/>
    </location>
</feature>
<dbReference type="GO" id="GO:0000398">
    <property type="term" value="P:mRNA splicing, via spliceosome"/>
    <property type="evidence" value="ECO:0007669"/>
    <property type="project" value="TreeGrafter"/>
</dbReference>
<reference evidence="4 5" key="1">
    <citation type="submission" date="2018-11" db="EMBL/GenBank/DDBJ databases">
        <authorList>
            <consortium name="Pathogen Informatics"/>
        </authorList>
    </citation>
    <scope>NUCLEOTIDE SEQUENCE [LARGE SCALE GENOMIC DNA]</scope>
</reference>
<dbReference type="GO" id="GO:0030621">
    <property type="term" value="F:U4 snRNA binding"/>
    <property type="evidence" value="ECO:0007669"/>
    <property type="project" value="TreeGrafter"/>
</dbReference>
<dbReference type="PANTHER" id="PTHR19846">
    <property type="entry name" value="WD40 REPEAT PROTEIN"/>
    <property type="match status" value="1"/>
</dbReference>
<proteinExistence type="predicted"/>
<dbReference type="Gene3D" id="2.130.10.10">
    <property type="entry name" value="YVTN repeat-like/Quinoprotein amine dehydrogenase"/>
    <property type="match status" value="1"/>
</dbReference>
<gene>
    <name evidence="4" type="ORF">DILT_LOCUS14246</name>
</gene>
<dbReference type="GO" id="GO:0017070">
    <property type="term" value="F:U6 snRNA binding"/>
    <property type="evidence" value="ECO:0007669"/>
    <property type="project" value="TreeGrafter"/>
</dbReference>
<keyword evidence="5" id="KW-1185">Reference proteome</keyword>
<feature type="transmembrane region" description="Helical" evidence="3">
    <location>
        <begin position="190"/>
        <end position="212"/>
    </location>
</feature>
<evidence type="ECO:0000313" key="4">
    <source>
        <dbReference type="EMBL" id="VDN23383.1"/>
    </source>
</evidence>
<dbReference type="SMART" id="SM00320">
    <property type="entry name" value="WD40"/>
    <property type="match status" value="2"/>
</dbReference>